<dbReference type="EMBL" id="JASCXW010000052">
    <property type="protein sequence ID" value="MDI6453741.1"/>
    <property type="molecule type" value="Genomic_DNA"/>
</dbReference>
<dbReference type="Proteomes" id="UP001431532">
    <property type="component" value="Unassembled WGS sequence"/>
</dbReference>
<comment type="caution">
    <text evidence="1">The sequence shown here is derived from an EMBL/GenBank/DDBJ whole genome shotgun (WGS) entry which is preliminary data.</text>
</comment>
<reference evidence="1" key="1">
    <citation type="submission" date="2023-05" db="EMBL/GenBank/DDBJ databases">
        <title>Mariniplasma microaerophilum sp. nov., a novel anaerobic mollicute isolated from terrestrial mud volcano, Taman Peninsula, Russia.</title>
        <authorList>
            <person name="Khomyakova M.A."/>
            <person name="Merkel A.Y."/>
            <person name="Slobodkin A.I."/>
        </authorList>
    </citation>
    <scope>NUCLEOTIDE SEQUENCE</scope>
    <source>
        <strain evidence="1">M4Ah</strain>
    </source>
</reference>
<gene>
    <name evidence="1" type="ORF">QJ521_09205</name>
</gene>
<proteinExistence type="predicted"/>
<keyword evidence="2" id="KW-1185">Reference proteome</keyword>
<evidence type="ECO:0000313" key="1">
    <source>
        <dbReference type="EMBL" id="MDI6453741.1"/>
    </source>
</evidence>
<sequence length="513" mass="55564">MKKVIGIIFTILLTIILVGCREEETKVTATFSEVDIMQNSISFDLDIQDPDQEITGEVYISLIKSNGEVVQTLDIDMEMDLTGVPFSNLVNTESYTIKVYATVGRKVHIIGEYTFQPASAQTVHITTPEQFLAMSSNRSGNYVLDNDIDFTGIEFVSPFTSAFSGTFDGQGHSIKNVTFTKVATYTGIFGYVSSAKIQNLVIENVTIGTPSAPLVMTTSTRTGILAGYISTSTAVVENVTIKNSSINYSTSSTVQAYVGGAVGEFRAKMTGIELDNVSVHLKSTSYGRIRLGGVIGTLSEEATLKEVSSNANVSLDFVGNNIRNREIRINVGGVIGYHNARNINRSVENIYSTGNVTVDLNFGTASNTTSGNYSVYVGGLAGIAYSNIHHAFYAGSIEVNHEKNDYESQVSKSFHIGGLMGFYGSNKTSTEVVRLGDNQSITIEVSDDVLLRASQTSGHSISTTIQNIGIFGSTHLMINQVSEVENDTSTVYNDLNDYFTSDWIQDAYEALTA</sequence>
<evidence type="ECO:0008006" key="3">
    <source>
        <dbReference type="Google" id="ProtNLM"/>
    </source>
</evidence>
<organism evidence="1 2">
    <name type="scientific">Peloplasma aerotolerans</name>
    <dbReference type="NCBI Taxonomy" id="3044389"/>
    <lineage>
        <taxon>Bacteria</taxon>
        <taxon>Bacillati</taxon>
        <taxon>Mycoplasmatota</taxon>
        <taxon>Mollicutes</taxon>
        <taxon>Acholeplasmatales</taxon>
        <taxon>Acholeplasmataceae</taxon>
        <taxon>Peloplasma</taxon>
    </lineage>
</organism>
<protein>
    <recommendedName>
        <fullName evidence="3">GLUG domain-containing protein</fullName>
    </recommendedName>
</protein>
<name>A0AAW6U6Z7_9MOLU</name>
<accession>A0AAW6U6Z7</accession>
<dbReference type="AlphaFoldDB" id="A0AAW6U6Z7"/>
<dbReference type="PROSITE" id="PS51257">
    <property type="entry name" value="PROKAR_LIPOPROTEIN"/>
    <property type="match status" value="1"/>
</dbReference>
<dbReference type="Gene3D" id="2.160.20.110">
    <property type="match status" value="1"/>
</dbReference>
<dbReference type="RefSeq" id="WP_282840192.1">
    <property type="nucleotide sequence ID" value="NZ_JASCXW010000052.1"/>
</dbReference>
<evidence type="ECO:0000313" key="2">
    <source>
        <dbReference type="Proteomes" id="UP001431532"/>
    </source>
</evidence>